<sequence>MENVNPNEKTSQSQNARILAFMKNGGRLTSLEALRLFGCMHLSARIYDLKERGYPIEDEFVHDERTGKVYKAYFMAVGA</sequence>
<dbReference type="Pfam" id="PF14090">
    <property type="entry name" value="HTH_39"/>
    <property type="match status" value="1"/>
</dbReference>
<proteinExistence type="predicted"/>
<keyword evidence="3" id="KW-1185">Reference proteome</keyword>
<evidence type="ECO:0000313" key="3">
    <source>
        <dbReference type="Proteomes" id="UP000189161"/>
    </source>
</evidence>
<name>A0A1V3IX90_9PAST</name>
<reference evidence="2 3" key="1">
    <citation type="submission" date="2016-10" db="EMBL/GenBank/DDBJ databases">
        <title>Rodentibacter gen. nov. and new species.</title>
        <authorList>
            <person name="Christensen H."/>
        </authorList>
    </citation>
    <scope>NUCLEOTIDE SEQUENCE [LARGE SCALE GENOMIC DNA]</scope>
    <source>
        <strain evidence="2 3">H1987082031</strain>
    </source>
</reference>
<dbReference type="InterPro" id="IPR055245">
    <property type="entry name" value="HTH_proteobacteria"/>
</dbReference>
<dbReference type="RefSeq" id="WP_077478729.1">
    <property type="nucleotide sequence ID" value="NZ_MLHL01000070.1"/>
</dbReference>
<dbReference type="Proteomes" id="UP000189161">
    <property type="component" value="Unassembled WGS sequence"/>
</dbReference>
<feature type="domain" description="Winged helix-turn-helix" evidence="1">
    <location>
        <begin position="13"/>
        <end position="76"/>
    </location>
</feature>
<evidence type="ECO:0000313" key="2">
    <source>
        <dbReference type="EMBL" id="OOF46590.1"/>
    </source>
</evidence>
<evidence type="ECO:0000259" key="1">
    <source>
        <dbReference type="Pfam" id="PF14090"/>
    </source>
</evidence>
<comment type="caution">
    <text evidence="2">The sequence shown here is derived from an EMBL/GenBank/DDBJ whole genome shotgun (WGS) entry which is preliminary data.</text>
</comment>
<protein>
    <recommendedName>
        <fullName evidence="1">Winged helix-turn-helix domain-containing protein</fullName>
    </recommendedName>
</protein>
<organism evidence="2 3">
    <name type="scientific">Rodentibacter trehalosifermentans</name>
    <dbReference type="NCBI Taxonomy" id="1908263"/>
    <lineage>
        <taxon>Bacteria</taxon>
        <taxon>Pseudomonadati</taxon>
        <taxon>Pseudomonadota</taxon>
        <taxon>Gammaproteobacteria</taxon>
        <taxon>Pasteurellales</taxon>
        <taxon>Pasteurellaceae</taxon>
        <taxon>Rodentibacter</taxon>
    </lineage>
</organism>
<gene>
    <name evidence="2" type="ORF">BKK52_11295</name>
</gene>
<dbReference type="OrthoDB" id="8613885at2"/>
<accession>A0A1V3IX90</accession>
<dbReference type="EMBL" id="MLHL01000070">
    <property type="protein sequence ID" value="OOF46590.1"/>
    <property type="molecule type" value="Genomic_DNA"/>
</dbReference>
<dbReference type="AlphaFoldDB" id="A0A1V3IX90"/>